<comment type="caution">
    <text evidence="2">The sequence shown here is derived from an EMBL/GenBank/DDBJ whole genome shotgun (WGS) entry which is preliminary data.</text>
</comment>
<protein>
    <recommendedName>
        <fullName evidence="1">Methyltransferase type 11 domain-containing protein</fullName>
    </recommendedName>
</protein>
<name>A0ABQ2ZFI2_9GAMM</name>
<dbReference type="SUPFAM" id="SSF53335">
    <property type="entry name" value="S-adenosyl-L-methionine-dependent methyltransferases"/>
    <property type="match status" value="1"/>
</dbReference>
<dbReference type="InterPro" id="IPR029063">
    <property type="entry name" value="SAM-dependent_MTases_sf"/>
</dbReference>
<dbReference type="Pfam" id="PF08241">
    <property type="entry name" value="Methyltransf_11"/>
    <property type="match status" value="1"/>
</dbReference>
<gene>
    <name evidence="2" type="ORF">GCM10008098_02250</name>
</gene>
<dbReference type="EMBL" id="BMXT01000001">
    <property type="protein sequence ID" value="GGY14939.1"/>
    <property type="molecule type" value="Genomic_DNA"/>
</dbReference>
<feature type="domain" description="Methyltransferase type 11" evidence="1">
    <location>
        <begin position="73"/>
        <end position="138"/>
    </location>
</feature>
<keyword evidence="3" id="KW-1185">Reference proteome</keyword>
<reference evidence="3" key="1">
    <citation type="journal article" date="2019" name="Int. J. Syst. Evol. Microbiol.">
        <title>The Global Catalogue of Microorganisms (GCM) 10K type strain sequencing project: providing services to taxonomists for standard genome sequencing and annotation.</title>
        <authorList>
            <consortium name="The Broad Institute Genomics Platform"/>
            <consortium name="The Broad Institute Genome Sequencing Center for Infectious Disease"/>
            <person name="Wu L."/>
            <person name="Ma J."/>
        </authorList>
    </citation>
    <scope>NUCLEOTIDE SEQUENCE [LARGE SCALE GENOMIC DNA]</scope>
    <source>
        <strain evidence="3">KCTC 22232</strain>
    </source>
</reference>
<proteinExistence type="predicted"/>
<dbReference type="Gene3D" id="3.40.50.150">
    <property type="entry name" value="Vaccinia Virus protein VP39"/>
    <property type="match status" value="1"/>
</dbReference>
<accession>A0ABQ2ZFI2</accession>
<evidence type="ECO:0000313" key="3">
    <source>
        <dbReference type="Proteomes" id="UP000621898"/>
    </source>
</evidence>
<dbReference type="Proteomes" id="UP000621898">
    <property type="component" value="Unassembled WGS sequence"/>
</dbReference>
<dbReference type="InterPro" id="IPR013216">
    <property type="entry name" value="Methyltransf_11"/>
</dbReference>
<sequence>MPPPRPAESRNDAELIRANRGFYELLWAAAKLIGPERFNTWPLLRELAAAAPRRLEVAPGLRPRLPLDGTCFVDLSHAALSQLHASGAKAVHGMIGALPCADASFELICALDILEHVADDDSALAELARVATPGASVLLSVPLHPEAWTAFDDFVGHCRRYEPAQIIAKLARHGFTIEHSAVYGMQPKSSRLLDLGQWFLTHRRERAMWWYNRVFMPLGLHFQKPLQWREGLGDTQGVDEVLLRCRYRPNPRPTPPPSH</sequence>
<evidence type="ECO:0000259" key="1">
    <source>
        <dbReference type="Pfam" id="PF08241"/>
    </source>
</evidence>
<organism evidence="2 3">
    <name type="scientific">Rhodanobacter panaciterrae</name>
    <dbReference type="NCBI Taxonomy" id="490572"/>
    <lineage>
        <taxon>Bacteria</taxon>
        <taxon>Pseudomonadati</taxon>
        <taxon>Pseudomonadota</taxon>
        <taxon>Gammaproteobacteria</taxon>
        <taxon>Lysobacterales</taxon>
        <taxon>Rhodanobacteraceae</taxon>
        <taxon>Rhodanobacter</taxon>
    </lineage>
</organism>
<evidence type="ECO:0000313" key="2">
    <source>
        <dbReference type="EMBL" id="GGY14939.1"/>
    </source>
</evidence>
<dbReference type="RefSeq" id="WP_189439355.1">
    <property type="nucleotide sequence ID" value="NZ_BMXT01000001.1"/>
</dbReference>